<dbReference type="PANTHER" id="PTHR23025:SF4">
    <property type="entry name" value="ALPHA_BETA HYDROLASE FOLD-3 DOMAIN-CONTAINING PROTEIN"/>
    <property type="match status" value="1"/>
</dbReference>
<feature type="domain" description="Alpha/beta hydrolase fold-3" evidence="1">
    <location>
        <begin position="2"/>
        <end position="156"/>
    </location>
</feature>
<dbReference type="EMBL" id="CP000302">
    <property type="protein sequence ID" value="ABE56598.1"/>
    <property type="molecule type" value="Genomic_DNA"/>
</dbReference>
<dbReference type="STRING" id="318161.Sden_3322"/>
<protein>
    <submittedName>
        <fullName evidence="2">Alpha/beta hydrolase fold-3</fullName>
    </submittedName>
</protein>
<dbReference type="MEROPS" id="S09.A47"/>
<evidence type="ECO:0000313" key="2">
    <source>
        <dbReference type="EMBL" id="ABE56598.1"/>
    </source>
</evidence>
<accession>Q12IX8</accession>
<dbReference type="GO" id="GO:0004771">
    <property type="term" value="F:sterol ester esterase activity"/>
    <property type="evidence" value="ECO:0007669"/>
    <property type="project" value="TreeGrafter"/>
</dbReference>
<dbReference type="eggNOG" id="COG0657">
    <property type="taxonomic scope" value="Bacteria"/>
</dbReference>
<dbReference type="InterPro" id="IPR029058">
    <property type="entry name" value="AB_hydrolase_fold"/>
</dbReference>
<dbReference type="SUPFAM" id="SSF53474">
    <property type="entry name" value="alpha/beta-Hydrolases"/>
    <property type="match status" value="1"/>
</dbReference>
<dbReference type="AlphaFoldDB" id="Q12IX8"/>
<name>Q12IX8_SHEDO</name>
<dbReference type="Pfam" id="PF07859">
    <property type="entry name" value="Abhydrolase_3"/>
    <property type="match status" value="1"/>
</dbReference>
<reference evidence="2 3" key="1">
    <citation type="submission" date="2006-03" db="EMBL/GenBank/DDBJ databases">
        <title>Complete sequence of Shewanella denitrificans OS217.</title>
        <authorList>
            <consortium name="US DOE Joint Genome Institute"/>
            <person name="Copeland A."/>
            <person name="Lucas S."/>
            <person name="Lapidus A."/>
            <person name="Barry K."/>
            <person name="Detter J.C."/>
            <person name="Glavina del Rio T."/>
            <person name="Hammon N."/>
            <person name="Israni S."/>
            <person name="Dalin E."/>
            <person name="Tice H."/>
            <person name="Pitluck S."/>
            <person name="Brettin T."/>
            <person name="Bruce D."/>
            <person name="Han C."/>
            <person name="Tapia R."/>
            <person name="Gilna P."/>
            <person name="Kiss H."/>
            <person name="Schmutz J."/>
            <person name="Larimer F."/>
            <person name="Land M."/>
            <person name="Hauser L."/>
            <person name="Kyrpides N."/>
            <person name="Lykidis A."/>
            <person name="Richardson P."/>
        </authorList>
    </citation>
    <scope>NUCLEOTIDE SEQUENCE [LARGE SCALE GENOMIC DNA]</scope>
    <source>
        <strain evidence="3">OS217 / ATCC BAA-1090 / DSM 15013</strain>
    </source>
</reference>
<dbReference type="GO" id="GO:0019433">
    <property type="term" value="P:triglyceride catabolic process"/>
    <property type="evidence" value="ECO:0007669"/>
    <property type="project" value="TreeGrafter"/>
</dbReference>
<dbReference type="PANTHER" id="PTHR23025">
    <property type="entry name" value="TRIACYLGLYCEROL LIPASE"/>
    <property type="match status" value="1"/>
</dbReference>
<evidence type="ECO:0000259" key="1">
    <source>
        <dbReference type="Pfam" id="PF07859"/>
    </source>
</evidence>
<dbReference type="InterPro" id="IPR013094">
    <property type="entry name" value="AB_hydrolase_3"/>
</dbReference>
<gene>
    <name evidence="2" type="ordered locus">Sden_3322</name>
</gene>
<dbReference type="HOGENOM" id="CLU_012494_13_1_6"/>
<dbReference type="GO" id="GO:0004806">
    <property type="term" value="F:triacylglycerol lipase activity"/>
    <property type="evidence" value="ECO:0007669"/>
    <property type="project" value="TreeGrafter"/>
</dbReference>
<evidence type="ECO:0000313" key="3">
    <source>
        <dbReference type="Proteomes" id="UP000001982"/>
    </source>
</evidence>
<dbReference type="Gene3D" id="3.40.50.1820">
    <property type="entry name" value="alpha/beta hydrolase"/>
    <property type="match status" value="1"/>
</dbReference>
<sequence length="178" mass="19587">MYKATLAIKQSGSKFGNTDRIIFVGDSAGAQLALITSLRLRNQQNWLPQKQILIYPMLDPDGKSPSYLANGSDYIITANMLLSGFAMYMGDKAKHSANPELYPLDQADFSGLPSTYIVTAEFDPLRDEGEQLYRALLTAGVEAYCQRYLGVIHGFFQLSGVSQSAVSCMENITNQIKA</sequence>
<keyword evidence="3" id="KW-1185">Reference proteome</keyword>
<organism evidence="2 3">
    <name type="scientific">Shewanella denitrificans (strain OS217 / ATCC BAA-1090 / DSM 15013)</name>
    <dbReference type="NCBI Taxonomy" id="318161"/>
    <lineage>
        <taxon>Bacteria</taxon>
        <taxon>Pseudomonadati</taxon>
        <taxon>Pseudomonadota</taxon>
        <taxon>Gammaproteobacteria</taxon>
        <taxon>Alteromonadales</taxon>
        <taxon>Shewanellaceae</taxon>
        <taxon>Shewanella</taxon>
    </lineage>
</organism>
<dbReference type="GO" id="GO:0005829">
    <property type="term" value="C:cytosol"/>
    <property type="evidence" value="ECO:0007669"/>
    <property type="project" value="TreeGrafter"/>
</dbReference>
<dbReference type="Proteomes" id="UP000001982">
    <property type="component" value="Chromosome"/>
</dbReference>
<keyword evidence="2" id="KW-0378">Hydrolase</keyword>
<proteinExistence type="predicted"/>
<dbReference type="KEGG" id="sdn:Sden_3322"/>